<feature type="chain" id="PRO_5021016509" evidence="1">
    <location>
        <begin position="24"/>
        <end position="189"/>
    </location>
</feature>
<accession>A0A4R8RNZ6</accession>
<feature type="signal peptide" evidence="1">
    <location>
        <begin position="1"/>
        <end position="23"/>
    </location>
</feature>
<evidence type="ECO:0000313" key="2">
    <source>
        <dbReference type="EMBL" id="TDZ71686.1"/>
    </source>
</evidence>
<protein>
    <submittedName>
        <fullName evidence="2">Uncharacterized protein</fullName>
    </submittedName>
</protein>
<evidence type="ECO:0000313" key="3">
    <source>
        <dbReference type="Proteomes" id="UP000295703"/>
    </source>
</evidence>
<keyword evidence="3" id="KW-1185">Reference proteome</keyword>
<keyword evidence="1" id="KW-0732">Signal</keyword>
<comment type="caution">
    <text evidence="2">The sequence shown here is derived from an EMBL/GenBank/DDBJ whole genome shotgun (WGS) entry which is preliminary data.</text>
</comment>
<gene>
    <name evidence="2" type="ORF">CTRI78_v001866</name>
</gene>
<evidence type="ECO:0000256" key="1">
    <source>
        <dbReference type="SAM" id="SignalP"/>
    </source>
</evidence>
<dbReference type="EMBL" id="RYZW01000010">
    <property type="protein sequence ID" value="TDZ71686.1"/>
    <property type="molecule type" value="Genomic_DNA"/>
</dbReference>
<sequence>MVLPRTSYLLASALAMWTQVVTPEIFTDRRRGTLSFTCPSFYGLLHQNIQFSAQGKVNERGSPEISVTVTQLELFVNPQTLVVPRPGPNERSDVSFGFTARFCPGRGAQVRKDQLCHVRADFSASYFISEVENGPFRSNTFRGGIGGTTPAVTIRSYCIATTDAQCVAPGAVIATNPCQLQNRFTLGTF</sequence>
<dbReference type="AlphaFoldDB" id="A0A4R8RNZ6"/>
<name>A0A4R8RNZ6_COLTR</name>
<organism evidence="2 3">
    <name type="scientific">Colletotrichum trifolii</name>
    <dbReference type="NCBI Taxonomy" id="5466"/>
    <lineage>
        <taxon>Eukaryota</taxon>
        <taxon>Fungi</taxon>
        <taxon>Dikarya</taxon>
        <taxon>Ascomycota</taxon>
        <taxon>Pezizomycotina</taxon>
        <taxon>Sordariomycetes</taxon>
        <taxon>Hypocreomycetidae</taxon>
        <taxon>Glomerellales</taxon>
        <taxon>Glomerellaceae</taxon>
        <taxon>Colletotrichum</taxon>
        <taxon>Colletotrichum orbiculare species complex</taxon>
    </lineage>
</organism>
<dbReference type="Proteomes" id="UP000295703">
    <property type="component" value="Unassembled WGS sequence"/>
</dbReference>
<proteinExistence type="predicted"/>
<reference evidence="2 3" key="1">
    <citation type="submission" date="2018-12" db="EMBL/GenBank/DDBJ databases">
        <title>Genome sequence and assembly of Colletotrichum trifolii.</title>
        <authorList>
            <person name="Gan P."/>
            <person name="Shirasu K."/>
        </authorList>
    </citation>
    <scope>NUCLEOTIDE SEQUENCE [LARGE SCALE GENOMIC DNA]</scope>
    <source>
        <strain evidence="2 3">543-2</strain>
    </source>
</reference>